<dbReference type="InterPro" id="IPR014955">
    <property type="entry name" value="DUF1826"/>
</dbReference>
<evidence type="ECO:0008006" key="3">
    <source>
        <dbReference type="Google" id="ProtNLM"/>
    </source>
</evidence>
<dbReference type="Proteomes" id="UP000029448">
    <property type="component" value="Unassembled WGS sequence"/>
</dbReference>
<dbReference type="RefSeq" id="WP_052051219.1">
    <property type="nucleotide sequence ID" value="NZ_JACAOJ010000012.1"/>
</dbReference>
<protein>
    <recommendedName>
        <fullName evidence="3">DUF1826 domain-containing protein</fullName>
    </recommendedName>
</protein>
<dbReference type="PATRIC" id="fig|104102.7.peg.988"/>
<keyword evidence="2" id="KW-1185">Reference proteome</keyword>
<proteinExistence type="predicted"/>
<evidence type="ECO:0000313" key="2">
    <source>
        <dbReference type="Proteomes" id="UP000029448"/>
    </source>
</evidence>
<dbReference type="STRING" id="104102.AtDm6_0994"/>
<accession>A0A095B7P9</accession>
<organism evidence="1 2">
    <name type="scientific">Acetobacter tropicalis</name>
    <dbReference type="NCBI Taxonomy" id="104102"/>
    <lineage>
        <taxon>Bacteria</taxon>
        <taxon>Pseudomonadati</taxon>
        <taxon>Pseudomonadota</taxon>
        <taxon>Alphaproteobacteria</taxon>
        <taxon>Acetobacterales</taxon>
        <taxon>Acetobacteraceae</taxon>
        <taxon>Acetobacter</taxon>
    </lineage>
</organism>
<dbReference type="EMBL" id="JOKM01000028">
    <property type="protein sequence ID" value="KGB24808.1"/>
    <property type="molecule type" value="Genomic_DNA"/>
</dbReference>
<dbReference type="GeneID" id="89479739"/>
<gene>
    <name evidence="1" type="ORF">AtDm6_0994</name>
</gene>
<evidence type="ECO:0000313" key="1">
    <source>
        <dbReference type="EMBL" id="KGB24808.1"/>
    </source>
</evidence>
<name>A0A095B7P9_9PROT</name>
<comment type="caution">
    <text evidence="1">The sequence shown here is derived from an EMBL/GenBank/DDBJ whole genome shotgun (WGS) entry which is preliminary data.</text>
</comment>
<dbReference type="Pfam" id="PF08856">
    <property type="entry name" value="DUF1826"/>
    <property type="match status" value="1"/>
</dbReference>
<dbReference type="AlphaFoldDB" id="A0A095B7P9"/>
<sequence length="217" mass="24070">MPSLLCPTRLSLLQNALDDTHSGNEPISIIARTLPESLEGAINVMIEEGPQLLLAKGTPESLHSLLSPYIPRNAQPLLEDALKLVHIYQKASGLNAVRFRLEQINTDSCRKFHTDHVALRLLCTYYGRGTQWLPTAARQTDLSQLAHNTPTEVHHIPTGHIALLQGNRWPRTNGQGVVHRSPPVSHLPMPERLRLLLTVDEPTACGMGDEHNPTIRP</sequence>
<reference evidence="1 2" key="1">
    <citation type="submission" date="2014-06" db="EMBL/GenBank/DDBJ databases">
        <title>Functional and comparative genomic analyses of the Drosophila gut microbiota identify candidate symbiosis factors.</title>
        <authorList>
            <person name="Newell P.D."/>
            <person name="Chaston J.M."/>
            <person name="Douglas A.E."/>
        </authorList>
    </citation>
    <scope>NUCLEOTIDE SEQUENCE [LARGE SCALE GENOMIC DNA]</scope>
    <source>
        <strain evidence="1 2">DmCS_006</strain>
    </source>
</reference>